<dbReference type="AlphaFoldDB" id="A0A224YGS0"/>
<protein>
    <submittedName>
        <fullName evidence="1">Uncharacterized protein</fullName>
    </submittedName>
</protein>
<reference evidence="1" key="1">
    <citation type="journal article" date="2017" name="Parasit. Vectors">
        <title>Sialotranscriptomics of Rhipicephalus zambeziensis reveals intricate expression profiles of secretory proteins and suggests tight temporal transcriptional regulation during blood-feeding.</title>
        <authorList>
            <person name="de Castro M.H."/>
            <person name="de Klerk D."/>
            <person name="Pienaar R."/>
            <person name="Rees D.J.G."/>
            <person name="Mans B.J."/>
        </authorList>
    </citation>
    <scope>NUCLEOTIDE SEQUENCE</scope>
    <source>
        <tissue evidence="1">Salivary glands</tissue>
    </source>
</reference>
<dbReference type="EMBL" id="GFPF01002257">
    <property type="protein sequence ID" value="MAA13403.1"/>
    <property type="molecule type" value="Transcribed_RNA"/>
</dbReference>
<organism evidence="1">
    <name type="scientific">Rhipicephalus zambeziensis</name>
    <dbReference type="NCBI Taxonomy" id="60191"/>
    <lineage>
        <taxon>Eukaryota</taxon>
        <taxon>Metazoa</taxon>
        <taxon>Ecdysozoa</taxon>
        <taxon>Arthropoda</taxon>
        <taxon>Chelicerata</taxon>
        <taxon>Arachnida</taxon>
        <taxon>Acari</taxon>
        <taxon>Parasitiformes</taxon>
        <taxon>Ixodida</taxon>
        <taxon>Ixodoidea</taxon>
        <taxon>Ixodidae</taxon>
        <taxon>Rhipicephalinae</taxon>
        <taxon>Rhipicephalus</taxon>
        <taxon>Rhipicephalus</taxon>
    </lineage>
</organism>
<accession>A0A224YGS0</accession>
<name>A0A224YGS0_9ACAR</name>
<sequence length="112" mass="12695">MIELSSGDPESDFCDLGCTQDAELANSGTDLTRRDNVHCSGAGVQMLSDENFKIKIKYFIRVAWLRCVESVDTAYQGNEICPFCDLPKSCQYSFKSSQLKPPNTFQEFTWYL</sequence>
<evidence type="ECO:0000313" key="1">
    <source>
        <dbReference type="EMBL" id="MAA13403.1"/>
    </source>
</evidence>
<proteinExistence type="predicted"/>